<feature type="coiled-coil region" evidence="2">
    <location>
        <begin position="111"/>
        <end position="140"/>
    </location>
</feature>
<dbReference type="SMART" id="SM00448">
    <property type="entry name" value="REC"/>
    <property type="match status" value="1"/>
</dbReference>
<dbReference type="PANTHER" id="PTHR37299">
    <property type="entry name" value="TRANSCRIPTIONAL REGULATOR-RELATED"/>
    <property type="match status" value="1"/>
</dbReference>
<dbReference type="Proteomes" id="UP001597459">
    <property type="component" value="Unassembled WGS sequence"/>
</dbReference>
<dbReference type="Gene3D" id="3.40.50.2300">
    <property type="match status" value="1"/>
</dbReference>
<dbReference type="SUPFAM" id="SSF52172">
    <property type="entry name" value="CheY-like"/>
    <property type="match status" value="1"/>
</dbReference>
<accession>A0ABW5N4F0</accession>
<dbReference type="Pfam" id="PF00072">
    <property type="entry name" value="Response_reg"/>
    <property type="match status" value="1"/>
</dbReference>
<dbReference type="InterPro" id="IPR046947">
    <property type="entry name" value="LytR-like"/>
</dbReference>
<proteinExistence type="predicted"/>
<dbReference type="EMBL" id="JBHULX010000002">
    <property type="protein sequence ID" value="MFD2589759.1"/>
    <property type="molecule type" value="Genomic_DNA"/>
</dbReference>
<dbReference type="Pfam" id="PF04397">
    <property type="entry name" value="LytTR"/>
    <property type="match status" value="1"/>
</dbReference>
<protein>
    <submittedName>
        <fullName evidence="5">LytR/AlgR family response regulator transcription factor</fullName>
    </submittedName>
</protein>
<evidence type="ECO:0000313" key="5">
    <source>
        <dbReference type="EMBL" id="MFD2589759.1"/>
    </source>
</evidence>
<dbReference type="PANTHER" id="PTHR37299:SF1">
    <property type="entry name" value="STAGE 0 SPORULATION PROTEIN A HOMOLOG"/>
    <property type="match status" value="1"/>
</dbReference>
<dbReference type="InterPro" id="IPR001789">
    <property type="entry name" value="Sig_transdc_resp-reg_receiver"/>
</dbReference>
<feature type="domain" description="HTH LytTR-type" evidence="4">
    <location>
        <begin position="137"/>
        <end position="238"/>
    </location>
</feature>
<dbReference type="RefSeq" id="WP_378256351.1">
    <property type="nucleotide sequence ID" value="NZ_JBHSJV010000001.1"/>
</dbReference>
<reference evidence="6" key="1">
    <citation type="journal article" date="2019" name="Int. J. Syst. Evol. Microbiol.">
        <title>The Global Catalogue of Microorganisms (GCM) 10K type strain sequencing project: providing services to taxonomists for standard genome sequencing and annotation.</title>
        <authorList>
            <consortium name="The Broad Institute Genomics Platform"/>
            <consortium name="The Broad Institute Genome Sequencing Center for Infectious Disease"/>
            <person name="Wu L."/>
            <person name="Ma J."/>
        </authorList>
    </citation>
    <scope>NUCLEOTIDE SEQUENCE [LARGE SCALE GENOMIC DNA]</scope>
    <source>
        <strain evidence="6">KCTC 42423</strain>
    </source>
</reference>
<evidence type="ECO:0000259" key="3">
    <source>
        <dbReference type="PROSITE" id="PS50110"/>
    </source>
</evidence>
<feature type="modified residue" description="4-aspartylphosphate" evidence="1">
    <location>
        <position position="52"/>
    </location>
</feature>
<dbReference type="SMART" id="SM00850">
    <property type="entry name" value="LytTR"/>
    <property type="match status" value="1"/>
</dbReference>
<evidence type="ECO:0000256" key="2">
    <source>
        <dbReference type="SAM" id="Coils"/>
    </source>
</evidence>
<gene>
    <name evidence="5" type="ORF">ACFSTE_02885</name>
</gene>
<keyword evidence="6" id="KW-1185">Reference proteome</keyword>
<evidence type="ECO:0000256" key="1">
    <source>
        <dbReference type="PROSITE-ProRule" id="PRU00169"/>
    </source>
</evidence>
<comment type="caution">
    <text evidence="5">The sequence shown here is derived from an EMBL/GenBank/DDBJ whole genome shotgun (WGS) entry which is preliminary data.</text>
</comment>
<name>A0ABW5N4F0_9FLAO</name>
<sequence length="239" mass="27905">MNVILIDDETSIREGLKILLSEEDMTIIGEAASIKEGISLIDERKPELVFLDIQLEDGNSFSLLEQLTFRDFKLVFITAYNQYAIKAFKYNALDYLLKPIDPEELHETLLRIKKQEEKNAMEAQLKRVQENKQLQNLTINTTQRMHILPIEEIMYGQADQGYSTFFMKNGKKVVATKPLKEYAALLPEEVFIRVHQSYLVNQRYIKSYDREGILYLSNEEKIPVSVRKRVAVKKRLSQR</sequence>
<dbReference type="PROSITE" id="PS50930">
    <property type="entry name" value="HTH_LYTTR"/>
    <property type="match status" value="1"/>
</dbReference>
<dbReference type="InterPro" id="IPR007492">
    <property type="entry name" value="LytTR_DNA-bd_dom"/>
</dbReference>
<evidence type="ECO:0000313" key="6">
    <source>
        <dbReference type="Proteomes" id="UP001597459"/>
    </source>
</evidence>
<keyword evidence="1" id="KW-0597">Phosphoprotein</keyword>
<evidence type="ECO:0000259" key="4">
    <source>
        <dbReference type="PROSITE" id="PS50930"/>
    </source>
</evidence>
<keyword evidence="2" id="KW-0175">Coiled coil</keyword>
<organism evidence="5 6">
    <name type="scientific">Aquimarina hainanensis</name>
    <dbReference type="NCBI Taxonomy" id="1578017"/>
    <lineage>
        <taxon>Bacteria</taxon>
        <taxon>Pseudomonadati</taxon>
        <taxon>Bacteroidota</taxon>
        <taxon>Flavobacteriia</taxon>
        <taxon>Flavobacteriales</taxon>
        <taxon>Flavobacteriaceae</taxon>
        <taxon>Aquimarina</taxon>
    </lineage>
</organism>
<dbReference type="Gene3D" id="2.40.50.1020">
    <property type="entry name" value="LytTr DNA-binding domain"/>
    <property type="match status" value="1"/>
</dbReference>
<dbReference type="PROSITE" id="PS50110">
    <property type="entry name" value="RESPONSE_REGULATORY"/>
    <property type="match status" value="1"/>
</dbReference>
<feature type="domain" description="Response regulatory" evidence="3">
    <location>
        <begin position="2"/>
        <end position="113"/>
    </location>
</feature>
<dbReference type="InterPro" id="IPR011006">
    <property type="entry name" value="CheY-like_superfamily"/>
</dbReference>